<comment type="caution">
    <text evidence="1">The sequence shown here is derived from an EMBL/GenBank/DDBJ whole genome shotgun (WGS) entry which is preliminary data.</text>
</comment>
<protein>
    <submittedName>
        <fullName evidence="1">Uncharacterized protein</fullName>
    </submittedName>
</protein>
<reference evidence="1 2" key="1">
    <citation type="journal article" date="2018" name="MBio">
        <title>Comparative Genomics Reveals the Core Gene Toolbox for the Fungus-Insect Symbiosis.</title>
        <authorList>
            <person name="Wang Y."/>
            <person name="Stata M."/>
            <person name="Wang W."/>
            <person name="Stajich J.E."/>
            <person name="White M.M."/>
            <person name="Moncalvo J.M."/>
        </authorList>
    </citation>
    <scope>NUCLEOTIDE SEQUENCE [LARGE SCALE GENOMIC DNA]</scope>
    <source>
        <strain evidence="1 2">SC-DP-2</strain>
    </source>
</reference>
<evidence type="ECO:0000313" key="1">
    <source>
        <dbReference type="EMBL" id="PVV01079.1"/>
    </source>
</evidence>
<evidence type="ECO:0000313" key="2">
    <source>
        <dbReference type="Proteomes" id="UP000245609"/>
    </source>
</evidence>
<feature type="non-terminal residue" evidence="1">
    <location>
        <position position="1"/>
    </location>
</feature>
<accession>A0A2T9Z901</accession>
<dbReference type="AlphaFoldDB" id="A0A2T9Z901"/>
<dbReference type="EMBL" id="MBFS01001392">
    <property type="protein sequence ID" value="PVV01079.1"/>
    <property type="molecule type" value="Genomic_DNA"/>
</dbReference>
<organism evidence="1 2">
    <name type="scientific">Smittium megazygosporum</name>
    <dbReference type="NCBI Taxonomy" id="133381"/>
    <lineage>
        <taxon>Eukaryota</taxon>
        <taxon>Fungi</taxon>
        <taxon>Fungi incertae sedis</taxon>
        <taxon>Zoopagomycota</taxon>
        <taxon>Kickxellomycotina</taxon>
        <taxon>Harpellomycetes</taxon>
        <taxon>Harpellales</taxon>
        <taxon>Legeriomycetaceae</taxon>
        <taxon>Smittium</taxon>
    </lineage>
</organism>
<proteinExistence type="predicted"/>
<keyword evidence="2" id="KW-1185">Reference proteome</keyword>
<gene>
    <name evidence="1" type="ORF">BB560_004519</name>
</gene>
<sequence length="50" mass="5940">DSGAWKTSEEKKTIYSVVEILLRLKETKPRRLLTKLRFSINATYSYCRVF</sequence>
<name>A0A2T9Z901_9FUNG</name>
<feature type="non-terminal residue" evidence="1">
    <location>
        <position position="50"/>
    </location>
</feature>
<dbReference type="Proteomes" id="UP000245609">
    <property type="component" value="Unassembled WGS sequence"/>
</dbReference>